<gene>
    <name evidence="7" type="ORF">XM47_11430</name>
</gene>
<dbReference type="PANTHER" id="PTHR45138:SF9">
    <property type="entry name" value="DIGUANYLATE CYCLASE DGCM-RELATED"/>
    <property type="match status" value="1"/>
</dbReference>
<protein>
    <recommendedName>
        <fullName evidence="2">diguanylate cyclase</fullName>
        <ecNumber evidence="2">2.7.7.65</ecNumber>
    </recommendedName>
</protein>
<dbReference type="Pfam" id="PF00072">
    <property type="entry name" value="Response_reg"/>
    <property type="match status" value="2"/>
</dbReference>
<keyword evidence="4" id="KW-0597">Phosphoprotein</keyword>
<evidence type="ECO:0000313" key="7">
    <source>
        <dbReference type="EMBL" id="KMT65102.1"/>
    </source>
</evidence>
<dbReference type="SUPFAM" id="SSF55073">
    <property type="entry name" value="Nucleotide cyclase"/>
    <property type="match status" value="1"/>
</dbReference>
<sequence length="415" mass="46503">MLIIEDSKPIASLIKHIAEQAGYQTDLAMSYAQAEALLASGKSYSVASIDYNLPDAPEGEAIDLVLDTKTPGIVLTGKMDEATRDKILRKPVVDYIPKETAQAYAYLGKLLTRLKLNRYIKVLVVDDSKAARLYLSHLLSRHQFQVSVAENGQAGLDYLVENPDVKLVITDNEMPVMGGIKFVSEARKLYTKDQISIIGLSGNDAGSLSARFIKSGANDFLKKPFCHEEFYCRVVQNIEHLEYVNRIQMLANTDYLTKLGNRRYFFDKAPEAIKRCISQQQSYGLAMIDIDHFKKINDVYGHDAGDVVIAHIADVMRKLFPSAIVARFGGEEFCILFEDASIESVLSELDTLRREIEASEITFNQENIRYTISIGYSEQSENIDLMLSIADNALYQSKTNGRNQVTAQKPELETN</sequence>
<dbReference type="GO" id="GO:1902201">
    <property type="term" value="P:negative regulation of bacterial-type flagellum-dependent cell motility"/>
    <property type="evidence" value="ECO:0007669"/>
    <property type="project" value="TreeGrafter"/>
</dbReference>
<dbReference type="Gene3D" id="3.30.70.270">
    <property type="match status" value="1"/>
</dbReference>
<dbReference type="GO" id="GO:0052621">
    <property type="term" value="F:diguanylate cyclase activity"/>
    <property type="evidence" value="ECO:0007669"/>
    <property type="project" value="UniProtKB-EC"/>
</dbReference>
<evidence type="ECO:0000256" key="1">
    <source>
        <dbReference type="ARBA" id="ARBA00001946"/>
    </source>
</evidence>
<accession>A0A0J8GQX4</accession>
<dbReference type="CDD" id="cd17544">
    <property type="entry name" value="REC_2_GGDEF"/>
    <property type="match status" value="1"/>
</dbReference>
<feature type="modified residue" description="4-aspartylphosphate" evidence="4">
    <location>
        <position position="50"/>
    </location>
</feature>
<dbReference type="InterPro" id="IPR043128">
    <property type="entry name" value="Rev_trsase/Diguanyl_cyclase"/>
</dbReference>
<dbReference type="SMART" id="SM00267">
    <property type="entry name" value="GGDEF"/>
    <property type="match status" value="1"/>
</dbReference>
<evidence type="ECO:0000256" key="3">
    <source>
        <dbReference type="ARBA" id="ARBA00034247"/>
    </source>
</evidence>
<dbReference type="PROSITE" id="PS50887">
    <property type="entry name" value="GGDEF"/>
    <property type="match status" value="1"/>
</dbReference>
<feature type="domain" description="Response regulatory" evidence="5">
    <location>
        <begin position="121"/>
        <end position="238"/>
    </location>
</feature>
<comment type="caution">
    <text evidence="7">The sequence shown here is derived from an EMBL/GenBank/DDBJ whole genome shotgun (WGS) entry which is preliminary data.</text>
</comment>
<keyword evidence="8" id="KW-1185">Reference proteome</keyword>
<dbReference type="GO" id="GO:0000160">
    <property type="term" value="P:phosphorelay signal transduction system"/>
    <property type="evidence" value="ECO:0007669"/>
    <property type="project" value="InterPro"/>
</dbReference>
<dbReference type="PROSITE" id="PS50110">
    <property type="entry name" value="RESPONSE_REGULATORY"/>
    <property type="match status" value="2"/>
</dbReference>
<reference evidence="7 8" key="1">
    <citation type="submission" date="2015-04" db="EMBL/GenBank/DDBJ databases">
        <title>Draft Genome Sequence of the Novel Agar-Digesting Marine Bacterium Q1.</title>
        <authorList>
            <person name="Li Y."/>
            <person name="Li D."/>
            <person name="Chen G."/>
            <person name="Du Z."/>
        </authorList>
    </citation>
    <scope>NUCLEOTIDE SEQUENCE [LARGE SCALE GENOMIC DNA]</scope>
    <source>
        <strain evidence="7 8">Q1</strain>
    </source>
</reference>
<comment type="cofactor">
    <cofactor evidence="1">
        <name>Mg(2+)</name>
        <dbReference type="ChEBI" id="CHEBI:18420"/>
    </cofactor>
</comment>
<dbReference type="Gene3D" id="3.40.50.2300">
    <property type="match status" value="2"/>
</dbReference>
<dbReference type="PATRIC" id="fig|1513271.3.peg.2326"/>
<feature type="domain" description="GGDEF" evidence="6">
    <location>
        <begin position="281"/>
        <end position="410"/>
    </location>
</feature>
<dbReference type="FunFam" id="3.30.70.270:FF:000001">
    <property type="entry name" value="Diguanylate cyclase domain protein"/>
    <property type="match status" value="1"/>
</dbReference>
<dbReference type="AlphaFoldDB" id="A0A0J8GQX4"/>
<proteinExistence type="predicted"/>
<dbReference type="InterPro" id="IPR001789">
    <property type="entry name" value="Sig_transdc_resp-reg_receiver"/>
</dbReference>
<dbReference type="EMBL" id="LAZL01000016">
    <property type="protein sequence ID" value="KMT65102.1"/>
    <property type="molecule type" value="Genomic_DNA"/>
</dbReference>
<dbReference type="SMART" id="SM00448">
    <property type="entry name" value="REC"/>
    <property type="match status" value="2"/>
</dbReference>
<dbReference type="GO" id="GO:0043709">
    <property type="term" value="P:cell adhesion involved in single-species biofilm formation"/>
    <property type="evidence" value="ECO:0007669"/>
    <property type="project" value="TreeGrafter"/>
</dbReference>
<evidence type="ECO:0000256" key="4">
    <source>
        <dbReference type="PROSITE-ProRule" id="PRU00169"/>
    </source>
</evidence>
<dbReference type="PANTHER" id="PTHR45138">
    <property type="entry name" value="REGULATORY COMPONENTS OF SENSORY TRANSDUCTION SYSTEM"/>
    <property type="match status" value="1"/>
</dbReference>
<evidence type="ECO:0000259" key="6">
    <source>
        <dbReference type="PROSITE" id="PS50887"/>
    </source>
</evidence>
<evidence type="ECO:0000313" key="8">
    <source>
        <dbReference type="Proteomes" id="UP000037600"/>
    </source>
</evidence>
<dbReference type="NCBIfam" id="TIGR00254">
    <property type="entry name" value="GGDEF"/>
    <property type="match status" value="1"/>
</dbReference>
<dbReference type="InterPro" id="IPR029787">
    <property type="entry name" value="Nucleotide_cyclase"/>
</dbReference>
<comment type="catalytic activity">
    <reaction evidence="3">
        <text>2 GTP = 3',3'-c-di-GMP + 2 diphosphate</text>
        <dbReference type="Rhea" id="RHEA:24898"/>
        <dbReference type="ChEBI" id="CHEBI:33019"/>
        <dbReference type="ChEBI" id="CHEBI:37565"/>
        <dbReference type="ChEBI" id="CHEBI:58805"/>
        <dbReference type="EC" id="2.7.7.65"/>
    </reaction>
</comment>
<organism evidence="7 8">
    <name type="scientific">Catenovulum maritimum</name>
    <dbReference type="NCBI Taxonomy" id="1513271"/>
    <lineage>
        <taxon>Bacteria</taxon>
        <taxon>Pseudomonadati</taxon>
        <taxon>Pseudomonadota</taxon>
        <taxon>Gammaproteobacteria</taxon>
        <taxon>Alteromonadales</taxon>
        <taxon>Alteromonadaceae</taxon>
        <taxon>Catenovulum</taxon>
    </lineage>
</organism>
<dbReference type="EC" id="2.7.7.65" evidence="2"/>
<evidence type="ECO:0000259" key="5">
    <source>
        <dbReference type="PROSITE" id="PS50110"/>
    </source>
</evidence>
<evidence type="ECO:0000256" key="2">
    <source>
        <dbReference type="ARBA" id="ARBA00012528"/>
    </source>
</evidence>
<feature type="modified residue" description="4-aspartylphosphate" evidence="4">
    <location>
        <position position="171"/>
    </location>
</feature>
<name>A0A0J8GQX4_9ALTE</name>
<feature type="domain" description="Response regulatory" evidence="5">
    <location>
        <begin position="1"/>
        <end position="124"/>
    </location>
</feature>
<dbReference type="SUPFAM" id="SSF52172">
    <property type="entry name" value="CheY-like"/>
    <property type="match status" value="2"/>
</dbReference>
<dbReference type="InterPro" id="IPR050469">
    <property type="entry name" value="Diguanylate_Cyclase"/>
</dbReference>
<dbReference type="InterPro" id="IPR011006">
    <property type="entry name" value="CheY-like_superfamily"/>
</dbReference>
<dbReference type="GO" id="GO:0005886">
    <property type="term" value="C:plasma membrane"/>
    <property type="evidence" value="ECO:0007669"/>
    <property type="project" value="TreeGrafter"/>
</dbReference>
<dbReference type="CDD" id="cd01949">
    <property type="entry name" value="GGDEF"/>
    <property type="match status" value="1"/>
</dbReference>
<dbReference type="STRING" id="1513271.XM47_11430"/>
<dbReference type="Proteomes" id="UP000037600">
    <property type="component" value="Unassembled WGS sequence"/>
</dbReference>
<dbReference type="Pfam" id="PF00990">
    <property type="entry name" value="GGDEF"/>
    <property type="match status" value="1"/>
</dbReference>
<dbReference type="InterPro" id="IPR000160">
    <property type="entry name" value="GGDEF_dom"/>
</dbReference>